<keyword evidence="1" id="KW-0472">Membrane</keyword>
<sequence length="234" mass="24321">MMDTEDMVRGVLRGEADGLVVGDWSAGAVQVHVRRQRRGRRLALGVSAVAAALVVVGGTGAVLSARDGVQVVAPASQPLPAPAGPAPEAVVVEPGQQLPLGRENWWMQLKDQEICIHDEPAYKTGPGCGGHSWAAGATEITMQYYGSPPQNREGLYNLVYQGPGRVAAMAVEVDGQAHWATVAALPGSPGFASGFFWGPALKESGDPSEHPPGGIRLAAYDAEGKVLASKTLAP</sequence>
<evidence type="ECO:0000313" key="2">
    <source>
        <dbReference type="EMBL" id="WUQ88353.1"/>
    </source>
</evidence>
<gene>
    <name evidence="2" type="ORF">OHA16_38390</name>
</gene>
<dbReference type="RefSeq" id="WP_328958900.1">
    <property type="nucleotide sequence ID" value="NZ_CP108110.1"/>
</dbReference>
<keyword evidence="3" id="KW-1185">Reference proteome</keyword>
<keyword evidence="1" id="KW-0812">Transmembrane</keyword>
<organism evidence="2 3">
    <name type="scientific">Kitasatospora purpeofusca</name>
    <dbReference type="NCBI Taxonomy" id="67352"/>
    <lineage>
        <taxon>Bacteria</taxon>
        <taxon>Bacillati</taxon>
        <taxon>Actinomycetota</taxon>
        <taxon>Actinomycetes</taxon>
        <taxon>Kitasatosporales</taxon>
        <taxon>Streptomycetaceae</taxon>
        <taxon>Kitasatospora</taxon>
    </lineage>
</organism>
<accession>A0ABZ1UB61</accession>
<dbReference type="EMBL" id="CP108110">
    <property type="protein sequence ID" value="WUQ88353.1"/>
    <property type="molecule type" value="Genomic_DNA"/>
</dbReference>
<protein>
    <submittedName>
        <fullName evidence="2">Uncharacterized protein</fullName>
    </submittedName>
</protein>
<proteinExistence type="predicted"/>
<reference evidence="2" key="1">
    <citation type="submission" date="2022-10" db="EMBL/GenBank/DDBJ databases">
        <title>The complete genomes of actinobacterial strains from the NBC collection.</title>
        <authorList>
            <person name="Joergensen T.S."/>
            <person name="Alvarez Arevalo M."/>
            <person name="Sterndorff E.B."/>
            <person name="Faurdal D."/>
            <person name="Vuksanovic O."/>
            <person name="Mourched A.-S."/>
            <person name="Charusanti P."/>
            <person name="Shaw S."/>
            <person name="Blin K."/>
            <person name="Weber T."/>
        </authorList>
    </citation>
    <scope>NUCLEOTIDE SEQUENCE</scope>
    <source>
        <strain evidence="2">NBC_00222</strain>
    </source>
</reference>
<evidence type="ECO:0000313" key="3">
    <source>
        <dbReference type="Proteomes" id="UP001432222"/>
    </source>
</evidence>
<dbReference type="Proteomes" id="UP001432222">
    <property type="component" value="Chromosome"/>
</dbReference>
<evidence type="ECO:0000256" key="1">
    <source>
        <dbReference type="SAM" id="Phobius"/>
    </source>
</evidence>
<feature type="transmembrane region" description="Helical" evidence="1">
    <location>
        <begin position="42"/>
        <end position="63"/>
    </location>
</feature>
<name>A0ABZ1UB61_9ACTN</name>
<keyword evidence="1" id="KW-1133">Transmembrane helix</keyword>